<accession>A0A9W9IK72</accession>
<keyword evidence="1" id="KW-0694">RNA-binding</keyword>
<dbReference type="PANTHER" id="PTHR23079:SF14">
    <property type="entry name" value="RNA-DEPENDENT RNA POLYMERASE"/>
    <property type="match status" value="1"/>
</dbReference>
<sequence>MFPATPQRPRENVGSFIDNLNRQFGLEIPTPTNSSPSALQIHNSPRWRAYKGIKKLYYRRRVGLDRLIHGFAEWVDGHTLPQGAQVDWRRNHGRHSKEPVILSDAERNRRLEYLLSLVEREISGVDGGRVNGRISQSFADQSAQSVSPRKRRLSEGEDGEFYTAPNSPTKANRPAPSPGLDLTKLQVSAHQDERNGLHLAEGVAPNSRWDTLKPPSSFLERLTAHQSTPRDDPLKGSDAVPTTMDGHNTSFMTTTSVSSIFSSRMDRSFDTTTTDVTEPLATQSTYTDSVVGWMEQDMDGSMEDHAMTNGKPPNEEKATREWIVDNLLRYGPFSFEQTLSENIPLRFRYELERIGRAWNVPLKTLFTGKKVPFATQDSFWQWVTNDHTQRCERPVPQRSPANAWNAAVGDFKTERPSEVVIMNGDLAWCSESEPGILKLNFGPLQVDKTCRFHRRFGSDRFLSLTIPAPARPPKYLQFLDHPTVLRESIAFWLTRHNHRCLGRVWRPFFVEEVKSKGKERRDRRFRIDFFAVDGVDFDQKPLEMSPIAPPHQKSDSHTPMTVEDLLEWHMPSAENANQSNCKLFQRISLGLSKTTASVALRPSQILRLRDDPSRKIQMNDGCALMSRGLANAISDQLGITGATPSTFQGRIAGAKGLWMVDRHRSSIHSFNEGDGNNIWIQISDTQLKIHPHPQDWSEPFDAEQLTFEVVKWSKQLKPVTLNIQLLAILAHGGNARDYIAELTRKSIRAPFEALADVLDRNSNVACRALLQELRPSGGDITNKARQLDEWVANDAEFIIRLSEAGFAPQTFYPLRKRLRYFLRSLLDRHVEELRIQVPLSTYAFCIADPYEVLEPDEIHFGFSKNWKDPDGQFEDNLLDDMDVLVGRLPAHVPSDIQRRRAVWKTELRHFKDVIVFPTKGDHPLADMLSGGDYDGDMPWVCWDPNIVQSFHNSTPPTEALPYDHFGLTKHAIPMSTVHSTEEFLRGAFEFNLTASNLGRCTLEHERIAYHESLDGPKATELACLLSHLVDGRKGGVHMSEQAWQAYRKKLSPHGQAPPAYREPDRKPKLENMIDYLKFKILDTERHNILTELETRFPETISEDGIDEDLIRPWNEAGEAAKVDKKAGGNLDIVLHDVTRAIQKLHRTWSTMKNDGIPYSVRIRRVAEGARALSPPESGSHPLVHTWRNSRSAWRCLLASCAYRQYRNSFFPFHAFGDTLCELKASTLPSRTITNEIVACLRVNQKLASRLTAGDISVNHAETEADEFEGEDAILEALMWRQDAKYYDEWHDGMSVE</sequence>
<dbReference type="InterPro" id="IPR007855">
    <property type="entry name" value="RDRP"/>
</dbReference>
<comment type="catalytic activity">
    <reaction evidence="1">
        <text>RNA(n) + a ribonucleoside 5'-triphosphate = RNA(n+1) + diphosphate</text>
        <dbReference type="Rhea" id="RHEA:21248"/>
        <dbReference type="Rhea" id="RHEA-COMP:14527"/>
        <dbReference type="Rhea" id="RHEA-COMP:17342"/>
        <dbReference type="ChEBI" id="CHEBI:33019"/>
        <dbReference type="ChEBI" id="CHEBI:61557"/>
        <dbReference type="ChEBI" id="CHEBI:140395"/>
        <dbReference type="EC" id="2.7.7.48"/>
    </reaction>
</comment>
<dbReference type="Proteomes" id="UP001149163">
    <property type="component" value="Unassembled WGS sequence"/>
</dbReference>
<feature type="region of interest" description="Disordered" evidence="2">
    <location>
        <begin position="223"/>
        <end position="250"/>
    </location>
</feature>
<dbReference type="GO" id="GO:0030422">
    <property type="term" value="P:siRNA processing"/>
    <property type="evidence" value="ECO:0007669"/>
    <property type="project" value="TreeGrafter"/>
</dbReference>
<gene>
    <name evidence="4" type="ORF">N7482_003052</name>
</gene>
<evidence type="ECO:0000256" key="2">
    <source>
        <dbReference type="SAM" id="MobiDB-lite"/>
    </source>
</evidence>
<dbReference type="Pfam" id="PF05183">
    <property type="entry name" value="RdRP"/>
    <property type="match status" value="1"/>
</dbReference>
<dbReference type="GeneID" id="81424353"/>
<dbReference type="GO" id="GO:0003968">
    <property type="term" value="F:RNA-directed RNA polymerase activity"/>
    <property type="evidence" value="ECO:0007669"/>
    <property type="project" value="UniProtKB-KW"/>
</dbReference>
<proteinExistence type="inferred from homology"/>
<dbReference type="PANTHER" id="PTHR23079">
    <property type="entry name" value="RNA-DEPENDENT RNA POLYMERASE"/>
    <property type="match status" value="1"/>
</dbReference>
<name>A0A9W9IK72_9EURO</name>
<dbReference type="OrthoDB" id="10055769at2759"/>
<feature type="compositionally biased region" description="Polar residues" evidence="2">
    <location>
        <begin position="136"/>
        <end position="147"/>
    </location>
</feature>
<keyword evidence="1" id="KW-0808">Transferase</keyword>
<keyword evidence="1" id="KW-0548">Nucleotidyltransferase</keyword>
<comment type="caution">
    <text evidence="4">The sequence shown here is derived from an EMBL/GenBank/DDBJ whole genome shotgun (WGS) entry which is preliminary data.</text>
</comment>
<evidence type="ECO:0000259" key="3">
    <source>
        <dbReference type="Pfam" id="PF05183"/>
    </source>
</evidence>
<evidence type="ECO:0000313" key="5">
    <source>
        <dbReference type="Proteomes" id="UP001149163"/>
    </source>
</evidence>
<comment type="similarity">
    <text evidence="1">Belongs to the RdRP family.</text>
</comment>
<keyword evidence="5" id="KW-1185">Reference proteome</keyword>
<dbReference type="RefSeq" id="XP_056548783.1">
    <property type="nucleotide sequence ID" value="XM_056685177.1"/>
</dbReference>
<reference evidence="4" key="2">
    <citation type="journal article" date="2023" name="IMA Fungus">
        <title>Comparative genomic study of the Penicillium genus elucidates a diverse pangenome and 15 lateral gene transfer events.</title>
        <authorList>
            <person name="Petersen C."/>
            <person name="Sorensen T."/>
            <person name="Nielsen M.R."/>
            <person name="Sondergaard T.E."/>
            <person name="Sorensen J.L."/>
            <person name="Fitzpatrick D.A."/>
            <person name="Frisvad J.C."/>
            <person name="Nielsen K.L."/>
        </authorList>
    </citation>
    <scope>NUCLEOTIDE SEQUENCE</scope>
    <source>
        <strain evidence="4">IBT 26290</strain>
    </source>
</reference>
<protein>
    <recommendedName>
        <fullName evidence="1">RNA-dependent RNA polymerase</fullName>
        <ecNumber evidence="1">2.7.7.48</ecNumber>
    </recommendedName>
</protein>
<reference evidence="4" key="1">
    <citation type="submission" date="2022-11" db="EMBL/GenBank/DDBJ databases">
        <authorList>
            <person name="Petersen C."/>
        </authorList>
    </citation>
    <scope>NUCLEOTIDE SEQUENCE</scope>
    <source>
        <strain evidence="4">IBT 26290</strain>
    </source>
</reference>
<dbReference type="InterPro" id="IPR057596">
    <property type="entry name" value="RDRP_core"/>
</dbReference>
<dbReference type="EMBL" id="JAPQKN010000001">
    <property type="protein sequence ID" value="KAJ5177175.1"/>
    <property type="molecule type" value="Genomic_DNA"/>
</dbReference>
<feature type="domain" description="RDRP core" evidence="3">
    <location>
        <begin position="440"/>
        <end position="1080"/>
    </location>
</feature>
<evidence type="ECO:0000313" key="4">
    <source>
        <dbReference type="EMBL" id="KAJ5177175.1"/>
    </source>
</evidence>
<dbReference type="GO" id="GO:0031380">
    <property type="term" value="C:nuclear RNA-directed RNA polymerase complex"/>
    <property type="evidence" value="ECO:0007669"/>
    <property type="project" value="TreeGrafter"/>
</dbReference>
<dbReference type="EC" id="2.7.7.48" evidence="1"/>
<dbReference type="GO" id="GO:0003723">
    <property type="term" value="F:RNA binding"/>
    <property type="evidence" value="ECO:0007669"/>
    <property type="project" value="UniProtKB-KW"/>
</dbReference>
<evidence type="ECO:0000256" key="1">
    <source>
        <dbReference type="RuleBase" id="RU363098"/>
    </source>
</evidence>
<keyword evidence="1" id="KW-0696">RNA-directed RNA polymerase</keyword>
<feature type="region of interest" description="Disordered" evidence="2">
    <location>
        <begin position="136"/>
        <end position="181"/>
    </location>
</feature>
<organism evidence="4 5">
    <name type="scientific">Penicillium canariense</name>
    <dbReference type="NCBI Taxonomy" id="189055"/>
    <lineage>
        <taxon>Eukaryota</taxon>
        <taxon>Fungi</taxon>
        <taxon>Dikarya</taxon>
        <taxon>Ascomycota</taxon>
        <taxon>Pezizomycotina</taxon>
        <taxon>Eurotiomycetes</taxon>
        <taxon>Eurotiomycetidae</taxon>
        <taxon>Eurotiales</taxon>
        <taxon>Aspergillaceae</taxon>
        <taxon>Penicillium</taxon>
    </lineage>
</organism>